<dbReference type="PANTHER" id="PTHR48413">
    <property type="match status" value="1"/>
</dbReference>
<dbReference type="InterPro" id="IPR013785">
    <property type="entry name" value="Aldolase_TIM"/>
</dbReference>
<dbReference type="GO" id="GO:0019295">
    <property type="term" value="P:coenzyme M biosynthetic process"/>
    <property type="evidence" value="ECO:0007669"/>
    <property type="project" value="InterPro"/>
</dbReference>
<dbReference type="Gene3D" id="3.20.20.70">
    <property type="entry name" value="Aldolase class I"/>
    <property type="match status" value="1"/>
</dbReference>
<sequence length="258" mass="29071">MNAFDFLTNDRVRNPEEGITMMLDKGMGPNMVEDFLEISRSYVDLAKLGWGTSAIHERELIKYKVDTYLSNDIIPYPGGTLFELAYIKGKFDEFLVESDKLGFKAIEISDGTVDITPKERARIIREVKEVGFMTLTEVGKKDPKKDHHFTAQDRVKLVKLDLESGADKVIIEGREGGKDLGIFNGKGDVKEDDIQVFVDNLDINKLIWEAPQKNQQTYLILKFGANVNLGNISPEEITALETMRRGLRGDTLGKVNLL</sequence>
<reference evidence="4" key="1">
    <citation type="journal article" date="2022" name="Microbiol. Resour. Announc.">
        <title>Draft Genome Sequence of a Methanogenic Archaeon from West Spitsbergen Permafrost.</title>
        <authorList>
            <person name="Trubitsyn V."/>
            <person name="Rivkina E."/>
            <person name="Shcherbakova V."/>
        </authorList>
    </citation>
    <scope>NUCLEOTIDE SEQUENCE [LARGE SCALE GENOMIC DNA]</scope>
    <source>
        <strain evidence="4">VT</strain>
    </source>
</reference>
<dbReference type="EC" id="4.4.1.19" evidence="2"/>
<dbReference type="AlphaFoldDB" id="A0A8T5V1K4"/>
<proteinExistence type="inferred from homology"/>
<evidence type="ECO:0000256" key="1">
    <source>
        <dbReference type="ARBA" id="ARBA00010424"/>
    </source>
</evidence>
<evidence type="ECO:0000313" key="3">
    <source>
        <dbReference type="EMBL" id="MBZ2165565.1"/>
    </source>
</evidence>
<keyword evidence="4" id="KW-1185">Reference proteome</keyword>
<dbReference type="EMBL" id="JAIOUQ010000007">
    <property type="protein sequence ID" value="MBZ2165565.1"/>
    <property type="molecule type" value="Genomic_DNA"/>
</dbReference>
<evidence type="ECO:0000313" key="4">
    <source>
        <dbReference type="Proteomes" id="UP000825933"/>
    </source>
</evidence>
<dbReference type="SUPFAM" id="SSF102110">
    <property type="entry name" value="(2r)-phospho-3-sulfolactate synthase ComA"/>
    <property type="match status" value="1"/>
</dbReference>
<dbReference type="PANTHER" id="PTHR48413:SF1">
    <property type="entry name" value="PROTEIN HEAT-STRESS-ASSOCIATED 32"/>
    <property type="match status" value="1"/>
</dbReference>
<dbReference type="Proteomes" id="UP000825933">
    <property type="component" value="Unassembled WGS sequence"/>
</dbReference>
<organism evidence="3 4">
    <name type="scientific">Methanobacterium spitsbergense</name>
    <dbReference type="NCBI Taxonomy" id="2874285"/>
    <lineage>
        <taxon>Archaea</taxon>
        <taxon>Methanobacteriati</taxon>
        <taxon>Methanobacteriota</taxon>
        <taxon>Methanomada group</taxon>
        <taxon>Methanobacteria</taxon>
        <taxon>Methanobacteriales</taxon>
        <taxon>Methanobacteriaceae</taxon>
        <taxon>Methanobacterium</taxon>
    </lineage>
</organism>
<dbReference type="RefSeq" id="WP_223791178.1">
    <property type="nucleotide sequence ID" value="NZ_JAIOUQ010000007.1"/>
</dbReference>
<dbReference type="InterPro" id="IPR003830">
    <property type="entry name" value="ComA_synth"/>
</dbReference>
<name>A0A8T5V1K4_9EURY</name>
<dbReference type="InterPro" id="IPR036112">
    <property type="entry name" value="ComA_synth_sf"/>
</dbReference>
<dbReference type="InterPro" id="IPR022370">
    <property type="entry name" value="Arch_ComA"/>
</dbReference>
<dbReference type="GO" id="GO:0043817">
    <property type="term" value="F:phosphosulfolactate synthase activity"/>
    <property type="evidence" value="ECO:0007669"/>
    <property type="project" value="UniProtKB-UniRule"/>
</dbReference>
<protein>
    <recommendedName>
        <fullName evidence="2">Phosphosulfolactate synthase</fullName>
        <ecNumber evidence="2">4.4.1.19</ecNumber>
    </recommendedName>
</protein>
<dbReference type="Pfam" id="PF02679">
    <property type="entry name" value="ComA"/>
    <property type="match status" value="1"/>
</dbReference>
<comment type="caution">
    <text evidence="3">The sequence shown here is derived from an EMBL/GenBank/DDBJ whole genome shotgun (WGS) entry which is preliminary data.</text>
</comment>
<keyword evidence="3" id="KW-0456">Lyase</keyword>
<evidence type="ECO:0000256" key="2">
    <source>
        <dbReference type="NCBIfam" id="TIGR03849"/>
    </source>
</evidence>
<gene>
    <name evidence="3" type="primary">comA</name>
    <name evidence="3" type="ORF">K8N75_05865</name>
</gene>
<dbReference type="NCBIfam" id="TIGR03849">
    <property type="entry name" value="arch_ComA"/>
    <property type="match status" value="1"/>
</dbReference>
<accession>A0A8T5V1K4</accession>
<comment type="similarity">
    <text evidence="1">Belongs to the phosphosulfolactate synthase family.</text>
</comment>